<dbReference type="GO" id="GO:0004806">
    <property type="term" value="F:triacylglycerol lipase activity"/>
    <property type="evidence" value="ECO:0007669"/>
    <property type="project" value="TreeGrafter"/>
</dbReference>
<name>A0A6C0H2N9_9ZZZZ</name>
<dbReference type="InterPro" id="IPR033562">
    <property type="entry name" value="PLPL"/>
</dbReference>
<proteinExistence type="predicted"/>
<dbReference type="GO" id="GO:0005811">
    <property type="term" value="C:lipid droplet"/>
    <property type="evidence" value="ECO:0007669"/>
    <property type="project" value="TreeGrafter"/>
</dbReference>
<dbReference type="PROSITE" id="PS51635">
    <property type="entry name" value="PNPLA"/>
    <property type="match status" value="1"/>
</dbReference>
<feature type="domain" description="PNPLA" evidence="2">
    <location>
        <begin position="85"/>
        <end position="258"/>
    </location>
</feature>
<reference evidence="3" key="1">
    <citation type="journal article" date="2020" name="Nature">
        <title>Giant virus diversity and host interactions through global metagenomics.</title>
        <authorList>
            <person name="Schulz F."/>
            <person name="Roux S."/>
            <person name="Paez-Espino D."/>
            <person name="Jungbluth S."/>
            <person name="Walsh D.A."/>
            <person name="Denef V.J."/>
            <person name="McMahon K.D."/>
            <person name="Konstantinidis K.T."/>
            <person name="Eloe-Fadrosh E.A."/>
            <person name="Kyrpides N.C."/>
            <person name="Woyke T."/>
        </authorList>
    </citation>
    <scope>NUCLEOTIDE SEQUENCE</scope>
    <source>
        <strain evidence="3">GVMAG-M-3300023179-59</strain>
    </source>
</reference>
<dbReference type="PANTHER" id="PTHR12406">
    <property type="entry name" value="CALCIUM-INDEPENDENT PHOSPHOLIPASE A2 IPLA2 -RELATED"/>
    <property type="match status" value="1"/>
</dbReference>
<dbReference type="InterPro" id="IPR016035">
    <property type="entry name" value="Acyl_Trfase/lysoPLipase"/>
</dbReference>
<accession>A0A6C0H2N9</accession>
<keyword evidence="1" id="KW-0443">Lipid metabolism</keyword>
<dbReference type="AlphaFoldDB" id="A0A6C0H2N9"/>
<dbReference type="Gene3D" id="3.40.1090.10">
    <property type="entry name" value="Cytosolic phospholipase A2 catalytic domain"/>
    <property type="match status" value="1"/>
</dbReference>
<evidence type="ECO:0000313" key="3">
    <source>
        <dbReference type="EMBL" id="QHT74415.1"/>
    </source>
</evidence>
<protein>
    <recommendedName>
        <fullName evidence="2">PNPLA domain-containing protein</fullName>
    </recommendedName>
</protein>
<evidence type="ECO:0000259" key="2">
    <source>
        <dbReference type="PROSITE" id="PS51635"/>
    </source>
</evidence>
<dbReference type="GO" id="GO:0016020">
    <property type="term" value="C:membrane"/>
    <property type="evidence" value="ECO:0007669"/>
    <property type="project" value="TreeGrafter"/>
</dbReference>
<dbReference type="InterPro" id="IPR002641">
    <property type="entry name" value="PNPLA_dom"/>
</dbReference>
<dbReference type="PANTHER" id="PTHR12406:SF7">
    <property type="entry name" value="PATATIN-LIKE PHOSPHOLIPASE DOMAIN-CONTAINING PROTEIN 4"/>
    <property type="match status" value="1"/>
</dbReference>
<dbReference type="SUPFAM" id="SSF52151">
    <property type="entry name" value="FabD/lysophospholipase-like"/>
    <property type="match status" value="1"/>
</dbReference>
<dbReference type="GO" id="GO:0055088">
    <property type="term" value="P:lipid homeostasis"/>
    <property type="evidence" value="ECO:0007669"/>
    <property type="project" value="TreeGrafter"/>
</dbReference>
<sequence>MKLRTLYIVTEMVLRTAVYKFAHANKPSFFHNSNLGTFYSSLQKISPVSISAHYIRNIKNKHTFGEKDIDKFVQENEFVANKKLISISPGGYRGFYMLGICKYIKQNYNLDDYIFSGASAGAWNSLLMCYKGDIETLQNKIITTDLQKINSIQDLEKMMKTRVLDNYATSDFDLRRLFIGVTTIEQSNENSIYATFKKTGIKTNTTIFTGFDELEDALNCCIASSHIPLITGGFTNVYQNFLSYDGGFSNNPYLNITTSTLHITPNIWKKRLLSDELPKTIHGAGLSLSDYTTIFSKDKFLFQPMINEGYDETTANKDALDKILNQN</sequence>
<dbReference type="Pfam" id="PF01734">
    <property type="entry name" value="Patatin"/>
    <property type="match status" value="1"/>
</dbReference>
<dbReference type="EMBL" id="MN739849">
    <property type="protein sequence ID" value="QHT74415.1"/>
    <property type="molecule type" value="Genomic_DNA"/>
</dbReference>
<evidence type="ECO:0000256" key="1">
    <source>
        <dbReference type="ARBA" id="ARBA00023098"/>
    </source>
</evidence>
<organism evidence="3">
    <name type="scientific">viral metagenome</name>
    <dbReference type="NCBI Taxonomy" id="1070528"/>
    <lineage>
        <taxon>unclassified sequences</taxon>
        <taxon>metagenomes</taxon>
        <taxon>organismal metagenomes</taxon>
    </lineage>
</organism>
<dbReference type="GO" id="GO:0019433">
    <property type="term" value="P:triglyceride catabolic process"/>
    <property type="evidence" value="ECO:0007669"/>
    <property type="project" value="TreeGrafter"/>
</dbReference>
<dbReference type="GO" id="GO:0005737">
    <property type="term" value="C:cytoplasm"/>
    <property type="evidence" value="ECO:0007669"/>
    <property type="project" value="TreeGrafter"/>
</dbReference>